<dbReference type="EMBL" id="JBHTJZ010000005">
    <property type="protein sequence ID" value="MFD0958709.1"/>
    <property type="molecule type" value="Genomic_DNA"/>
</dbReference>
<accession>A0ABW3HMM1</accession>
<reference evidence="3" key="1">
    <citation type="journal article" date="2019" name="Int. J. Syst. Evol. Microbiol.">
        <title>The Global Catalogue of Microorganisms (GCM) 10K type strain sequencing project: providing services to taxonomists for standard genome sequencing and annotation.</title>
        <authorList>
            <consortium name="The Broad Institute Genomics Platform"/>
            <consortium name="The Broad Institute Genome Sequencing Center for Infectious Disease"/>
            <person name="Wu L."/>
            <person name="Ma J."/>
        </authorList>
    </citation>
    <scope>NUCLEOTIDE SEQUENCE [LARGE SCALE GENOMIC DNA]</scope>
    <source>
        <strain evidence="3">CCUG 59129</strain>
    </source>
</reference>
<dbReference type="InterPro" id="IPR038503">
    <property type="entry name" value="SpoIIIAH_sf"/>
</dbReference>
<evidence type="ECO:0000256" key="1">
    <source>
        <dbReference type="SAM" id="Phobius"/>
    </source>
</evidence>
<sequence length="206" mass="22825">MNTKRQTIWLVSMLSLMVLLSAYYLFTQDIDDVGKMASDASSGQQAAETAGKGAFTAEGIVVPGGEYSTAMNEADKRVLEQLEREGIAQGGVFSQLLAKRQAMNEEEGNRIWSVVADVSQKPEEATAAFAEWEKLEEKHTRMTTLESKLMEDYEIAVVSPEENDRYKVVVSSDKLEKKEAASIIEQVITVLEVRPEQVSVQYVPAP</sequence>
<dbReference type="Gene3D" id="1.10.287.4300">
    <property type="entry name" value="Stage III sporulation protein AH-like"/>
    <property type="match status" value="1"/>
</dbReference>
<dbReference type="RefSeq" id="WP_377562519.1">
    <property type="nucleotide sequence ID" value="NZ_JBHTJZ010000005.1"/>
</dbReference>
<name>A0ABW3HMM1_9BACL</name>
<dbReference type="InterPro" id="IPR024232">
    <property type="entry name" value="SpoIIIAH"/>
</dbReference>
<keyword evidence="1" id="KW-0472">Membrane</keyword>
<feature type="transmembrane region" description="Helical" evidence="1">
    <location>
        <begin position="7"/>
        <end position="26"/>
    </location>
</feature>
<dbReference type="Proteomes" id="UP001596989">
    <property type="component" value="Unassembled WGS sequence"/>
</dbReference>
<dbReference type="Pfam" id="PF12685">
    <property type="entry name" value="SpoIIIAH"/>
    <property type="match status" value="1"/>
</dbReference>
<evidence type="ECO:0000313" key="3">
    <source>
        <dbReference type="Proteomes" id="UP001596989"/>
    </source>
</evidence>
<comment type="caution">
    <text evidence="2">The sequence shown here is derived from an EMBL/GenBank/DDBJ whole genome shotgun (WGS) entry which is preliminary data.</text>
</comment>
<protein>
    <submittedName>
        <fullName evidence="2">SpoIIIAH-like family protein</fullName>
    </submittedName>
</protein>
<keyword evidence="3" id="KW-1185">Reference proteome</keyword>
<keyword evidence="1" id="KW-1133">Transmembrane helix</keyword>
<organism evidence="2 3">
    <name type="scientific">Paenibacillus chungangensis</name>
    <dbReference type="NCBI Taxonomy" id="696535"/>
    <lineage>
        <taxon>Bacteria</taxon>
        <taxon>Bacillati</taxon>
        <taxon>Bacillota</taxon>
        <taxon>Bacilli</taxon>
        <taxon>Bacillales</taxon>
        <taxon>Paenibacillaceae</taxon>
        <taxon>Paenibacillus</taxon>
    </lineage>
</organism>
<evidence type="ECO:0000313" key="2">
    <source>
        <dbReference type="EMBL" id="MFD0958709.1"/>
    </source>
</evidence>
<proteinExistence type="predicted"/>
<gene>
    <name evidence="2" type="ORF">ACFQ2I_04835</name>
</gene>
<keyword evidence="1" id="KW-0812">Transmembrane</keyword>